<dbReference type="EMBL" id="JAQIZT010000016">
    <property type="protein sequence ID" value="KAJ6967639.1"/>
    <property type="molecule type" value="Genomic_DNA"/>
</dbReference>
<keyword evidence="8" id="KW-0433">Leucine-rich repeat</keyword>
<dbReference type="GO" id="GO:0051606">
    <property type="term" value="P:detection of stimulus"/>
    <property type="evidence" value="ECO:0007669"/>
    <property type="project" value="UniProtKB-ARBA"/>
</dbReference>
<dbReference type="Pfam" id="PF23598">
    <property type="entry name" value="LRR_14"/>
    <property type="match status" value="1"/>
</dbReference>
<feature type="domain" description="Disease resistance R13L4/SHOC-2-like LRR" evidence="24">
    <location>
        <begin position="185"/>
        <end position="393"/>
    </location>
</feature>
<dbReference type="Gene3D" id="3.80.10.10">
    <property type="entry name" value="Ribonuclease Inhibitor"/>
    <property type="match status" value="4"/>
</dbReference>
<feature type="chain" id="PRO_5041931567" description="non-specific serine/threonine protein kinase" evidence="22">
    <location>
        <begin position="35"/>
        <end position="735"/>
    </location>
</feature>
<dbReference type="InterPro" id="IPR003591">
    <property type="entry name" value="Leu-rich_rpt_typical-subtyp"/>
</dbReference>
<feature type="signal peptide" evidence="22">
    <location>
        <begin position="1"/>
        <end position="34"/>
    </location>
</feature>
<comment type="subcellular location">
    <subcellularLocation>
        <location evidence="2">Cell membrane</location>
        <topology evidence="2">Single-pass type I membrane protein</topology>
    </subcellularLocation>
    <subcellularLocation>
        <location evidence="1">Secreted</location>
        <location evidence="1">Cell wall</location>
    </subcellularLocation>
</comment>
<dbReference type="GO" id="GO:0005886">
    <property type="term" value="C:plasma membrane"/>
    <property type="evidence" value="ECO:0007669"/>
    <property type="project" value="UniProtKB-SubCell"/>
</dbReference>
<keyword evidence="14" id="KW-0067">ATP-binding</keyword>
<gene>
    <name evidence="25" type="ORF">NC653_035763</name>
</gene>
<dbReference type="Pfam" id="PF13855">
    <property type="entry name" value="LRR_8"/>
    <property type="match status" value="1"/>
</dbReference>
<name>A0AAD6LIG2_9ROSI</name>
<dbReference type="FunFam" id="3.80.10.10:FF:000400">
    <property type="entry name" value="Nuclear pore complex protein NUP107"/>
    <property type="match status" value="1"/>
</dbReference>
<dbReference type="Pfam" id="PF00560">
    <property type="entry name" value="LRR_1"/>
    <property type="match status" value="2"/>
</dbReference>
<feature type="domain" description="Malectin" evidence="23">
    <location>
        <begin position="531"/>
        <end position="653"/>
    </location>
</feature>
<evidence type="ECO:0000256" key="21">
    <source>
        <dbReference type="ARBA" id="ARBA00048679"/>
    </source>
</evidence>
<evidence type="ECO:0000256" key="17">
    <source>
        <dbReference type="ARBA" id="ARBA00023170"/>
    </source>
</evidence>
<keyword evidence="10" id="KW-0812">Transmembrane</keyword>
<evidence type="ECO:0000256" key="4">
    <source>
        <dbReference type="ARBA" id="ARBA00022475"/>
    </source>
</evidence>
<keyword evidence="11 22" id="KW-0732">Signal</keyword>
<keyword evidence="17 25" id="KW-0675">Receptor</keyword>
<dbReference type="InterPro" id="IPR032675">
    <property type="entry name" value="LRR_dom_sf"/>
</dbReference>
<dbReference type="GO" id="GO:0099402">
    <property type="term" value="P:plant organ development"/>
    <property type="evidence" value="ECO:0007669"/>
    <property type="project" value="UniProtKB-ARBA"/>
</dbReference>
<evidence type="ECO:0000256" key="6">
    <source>
        <dbReference type="ARBA" id="ARBA00022527"/>
    </source>
</evidence>
<evidence type="ECO:0000256" key="16">
    <source>
        <dbReference type="ARBA" id="ARBA00023136"/>
    </source>
</evidence>
<evidence type="ECO:0000256" key="13">
    <source>
        <dbReference type="ARBA" id="ARBA00022741"/>
    </source>
</evidence>
<dbReference type="PANTHER" id="PTHR48006:SF48">
    <property type="entry name" value="PROTEIN KINASE DOMAIN-CONTAINING PROTEIN"/>
    <property type="match status" value="1"/>
</dbReference>
<evidence type="ECO:0000256" key="9">
    <source>
        <dbReference type="ARBA" id="ARBA00022679"/>
    </source>
</evidence>
<dbReference type="SUPFAM" id="SSF52058">
    <property type="entry name" value="L domain-like"/>
    <property type="match status" value="2"/>
</dbReference>
<dbReference type="Gene3D" id="2.60.120.430">
    <property type="entry name" value="Galactose-binding lectin"/>
    <property type="match status" value="1"/>
</dbReference>
<dbReference type="SMART" id="SM00369">
    <property type="entry name" value="LRR_TYP"/>
    <property type="match status" value="7"/>
</dbReference>
<keyword evidence="15" id="KW-1133">Transmembrane helix</keyword>
<keyword evidence="7" id="KW-0597">Phosphoprotein</keyword>
<organism evidence="25 26">
    <name type="scientific">Populus alba x Populus x berolinensis</name>
    <dbReference type="NCBI Taxonomy" id="444605"/>
    <lineage>
        <taxon>Eukaryota</taxon>
        <taxon>Viridiplantae</taxon>
        <taxon>Streptophyta</taxon>
        <taxon>Embryophyta</taxon>
        <taxon>Tracheophyta</taxon>
        <taxon>Spermatophyta</taxon>
        <taxon>Magnoliopsida</taxon>
        <taxon>eudicotyledons</taxon>
        <taxon>Gunneridae</taxon>
        <taxon>Pentapetalae</taxon>
        <taxon>rosids</taxon>
        <taxon>fabids</taxon>
        <taxon>Malpighiales</taxon>
        <taxon>Salicaceae</taxon>
        <taxon>Saliceae</taxon>
        <taxon>Populus</taxon>
    </lineage>
</organism>
<accession>A0AAD6LIG2</accession>
<keyword evidence="5" id="KW-0134">Cell wall</keyword>
<reference evidence="25 26" key="1">
    <citation type="journal article" date="2023" name="Mol. Ecol. Resour.">
        <title>Chromosome-level genome assembly of a triploid poplar Populus alba 'Berolinensis'.</title>
        <authorList>
            <person name="Chen S."/>
            <person name="Yu Y."/>
            <person name="Wang X."/>
            <person name="Wang S."/>
            <person name="Zhang T."/>
            <person name="Zhou Y."/>
            <person name="He R."/>
            <person name="Meng N."/>
            <person name="Wang Y."/>
            <person name="Liu W."/>
            <person name="Liu Z."/>
            <person name="Liu J."/>
            <person name="Guo Q."/>
            <person name="Huang H."/>
            <person name="Sederoff R.R."/>
            <person name="Wang G."/>
            <person name="Qu G."/>
            <person name="Chen S."/>
        </authorList>
    </citation>
    <scope>NUCLEOTIDE SEQUENCE [LARGE SCALE GENOMIC DNA]</scope>
    <source>
        <strain evidence="25">SC-2020</strain>
    </source>
</reference>
<dbReference type="PRINTS" id="PR00019">
    <property type="entry name" value="LEURICHRPT"/>
</dbReference>
<evidence type="ECO:0000256" key="5">
    <source>
        <dbReference type="ARBA" id="ARBA00022512"/>
    </source>
</evidence>
<keyword evidence="5" id="KW-0964">Secreted</keyword>
<dbReference type="Proteomes" id="UP001164929">
    <property type="component" value="Chromosome 16"/>
</dbReference>
<evidence type="ECO:0000313" key="25">
    <source>
        <dbReference type="EMBL" id="KAJ6967639.1"/>
    </source>
</evidence>
<evidence type="ECO:0000256" key="10">
    <source>
        <dbReference type="ARBA" id="ARBA00022692"/>
    </source>
</evidence>
<sequence>MVIALHARVMAKLFPKLVSFIAVLLLCQFGYVVCQSTNSSDSPQLPEDEAKALDELMTTLRWNTSQQISRSSCDDKGISCSWSYDQNSTVYHVTGLHLSSRELKGQIDAEALASLVHLEQIDLSSNQLHGSIPVAMGNLRSLTSLDLSYNQLDGSIPFTLGNLSSLTYLDLSDNQLHGSIPDFTMGNLSSLTYLDLSYNQLDGSIPDVTMGNLRSLNYLDLSTNFLKGSIPSSLGNLSSLLYLRLSRNFLDGSIPSSLGNLSSLRYLILWYNMLSGEIPKELGTLSHLRSMVLGFNELTGQLPPELGRLGSLYALELSSNNLTGELPENYANFTLGQLEIFSVAGNRLTGKVPRFIANWTELSYLFLSGNDFEGELPLEPLFNMSKLERLYVSDVRSSTGFPFPEYANMTAIRYLVIRNCSISGEIPRYIGDWSSLKYLDLSFNNLTGGIPDSMKKLKLSKMFLTGNMLNGTVPSWVTDNIEDKADLSYNNFEIPRDGPKKGERKLNIEPYRNSIRDLKDKCQGKPKYDSLYINCGGGKAIVDGKVFEEDRSTLNYYIALKEKWAYSCSCSGDFDSETNGSSHYIKNGICGSSETQLYNSTRLCPLSLTYYGFCLFKGHYTVKLYFAETVYQNDEDYSNLGKRVFDVYIQGRILDLVDKKLASSYNRKQALTVLLLAMKCVNLSPTLRPKISEVVSVLEGEKRIDEISEGDDTPSASIGGLCGACSRVLEIEPIS</sequence>
<evidence type="ECO:0000256" key="19">
    <source>
        <dbReference type="ARBA" id="ARBA00038043"/>
    </source>
</evidence>
<dbReference type="FunFam" id="3.80.10.10:FF:000095">
    <property type="entry name" value="LRR receptor-like serine/threonine-protein kinase GSO1"/>
    <property type="match status" value="1"/>
</dbReference>
<dbReference type="EC" id="2.7.11.1" evidence="3"/>
<keyword evidence="16" id="KW-0472">Membrane</keyword>
<keyword evidence="12" id="KW-0677">Repeat</keyword>
<keyword evidence="4" id="KW-1003">Cell membrane</keyword>
<dbReference type="InterPro" id="IPR021720">
    <property type="entry name" value="Malectin_dom"/>
</dbReference>
<keyword evidence="9" id="KW-0808">Transferase</keyword>
<evidence type="ECO:0000256" key="18">
    <source>
        <dbReference type="ARBA" id="ARBA00023180"/>
    </source>
</evidence>
<dbReference type="GO" id="GO:0009653">
    <property type="term" value="P:anatomical structure morphogenesis"/>
    <property type="evidence" value="ECO:0007669"/>
    <property type="project" value="UniProtKB-ARBA"/>
</dbReference>
<dbReference type="PANTHER" id="PTHR48006">
    <property type="entry name" value="LEUCINE-RICH REPEAT-CONTAINING PROTEIN DDB_G0281931-RELATED"/>
    <property type="match status" value="1"/>
</dbReference>
<dbReference type="AlphaFoldDB" id="A0AAD6LIG2"/>
<keyword evidence="18" id="KW-0325">Glycoprotein</keyword>
<keyword evidence="6" id="KW-0723">Serine/threonine-protein kinase</keyword>
<evidence type="ECO:0000256" key="14">
    <source>
        <dbReference type="ARBA" id="ARBA00022840"/>
    </source>
</evidence>
<evidence type="ECO:0000256" key="1">
    <source>
        <dbReference type="ARBA" id="ARBA00004191"/>
    </source>
</evidence>
<keyword evidence="13" id="KW-0547">Nucleotide-binding</keyword>
<keyword evidence="25" id="KW-0418">Kinase</keyword>
<dbReference type="InterPro" id="IPR055414">
    <property type="entry name" value="LRR_R13L4/SHOC2-like"/>
</dbReference>
<dbReference type="InterPro" id="IPR051824">
    <property type="entry name" value="LRR_Rcpt-Like_S/T_Kinase"/>
</dbReference>
<comment type="caution">
    <text evidence="25">The sequence shown here is derived from an EMBL/GenBank/DDBJ whole genome shotgun (WGS) entry which is preliminary data.</text>
</comment>
<evidence type="ECO:0000256" key="11">
    <source>
        <dbReference type="ARBA" id="ARBA00022729"/>
    </source>
</evidence>
<protein>
    <recommendedName>
        <fullName evidence="3">non-specific serine/threonine protein kinase</fullName>
        <ecNumber evidence="3">2.7.11.1</ecNumber>
    </recommendedName>
</protein>
<evidence type="ECO:0000256" key="15">
    <source>
        <dbReference type="ARBA" id="ARBA00022989"/>
    </source>
</evidence>
<comment type="similarity">
    <text evidence="19">Belongs to the polygalacturonase-inhibiting protein family.</text>
</comment>
<evidence type="ECO:0000256" key="8">
    <source>
        <dbReference type="ARBA" id="ARBA00022614"/>
    </source>
</evidence>
<evidence type="ECO:0000256" key="20">
    <source>
        <dbReference type="ARBA" id="ARBA00047899"/>
    </source>
</evidence>
<evidence type="ECO:0000256" key="12">
    <source>
        <dbReference type="ARBA" id="ARBA00022737"/>
    </source>
</evidence>
<evidence type="ECO:0000259" key="24">
    <source>
        <dbReference type="Pfam" id="PF23598"/>
    </source>
</evidence>
<evidence type="ECO:0000259" key="23">
    <source>
        <dbReference type="Pfam" id="PF11721"/>
    </source>
</evidence>
<dbReference type="Pfam" id="PF11721">
    <property type="entry name" value="Malectin"/>
    <property type="match status" value="1"/>
</dbReference>
<comment type="catalytic activity">
    <reaction evidence="21">
        <text>L-seryl-[protein] + ATP = O-phospho-L-seryl-[protein] + ADP + H(+)</text>
        <dbReference type="Rhea" id="RHEA:17989"/>
        <dbReference type="Rhea" id="RHEA-COMP:9863"/>
        <dbReference type="Rhea" id="RHEA-COMP:11604"/>
        <dbReference type="ChEBI" id="CHEBI:15378"/>
        <dbReference type="ChEBI" id="CHEBI:29999"/>
        <dbReference type="ChEBI" id="CHEBI:30616"/>
        <dbReference type="ChEBI" id="CHEBI:83421"/>
        <dbReference type="ChEBI" id="CHEBI:456216"/>
        <dbReference type="EC" id="2.7.11.1"/>
    </reaction>
</comment>
<evidence type="ECO:0000313" key="26">
    <source>
        <dbReference type="Proteomes" id="UP001164929"/>
    </source>
</evidence>
<dbReference type="GO" id="GO:0005524">
    <property type="term" value="F:ATP binding"/>
    <property type="evidence" value="ECO:0007669"/>
    <property type="project" value="UniProtKB-KW"/>
</dbReference>
<keyword evidence="26" id="KW-1185">Reference proteome</keyword>
<evidence type="ECO:0000256" key="2">
    <source>
        <dbReference type="ARBA" id="ARBA00004251"/>
    </source>
</evidence>
<dbReference type="GO" id="GO:0004674">
    <property type="term" value="F:protein serine/threonine kinase activity"/>
    <property type="evidence" value="ECO:0007669"/>
    <property type="project" value="UniProtKB-KW"/>
</dbReference>
<dbReference type="FunFam" id="3.80.10.10:FF:000470">
    <property type="entry name" value="LRR receptor-like serine/threonine-protein kinase RPK2"/>
    <property type="match status" value="1"/>
</dbReference>
<dbReference type="InterPro" id="IPR001611">
    <property type="entry name" value="Leu-rich_rpt"/>
</dbReference>
<evidence type="ECO:0000256" key="22">
    <source>
        <dbReference type="SAM" id="SignalP"/>
    </source>
</evidence>
<evidence type="ECO:0000256" key="7">
    <source>
        <dbReference type="ARBA" id="ARBA00022553"/>
    </source>
</evidence>
<comment type="catalytic activity">
    <reaction evidence="20">
        <text>L-threonyl-[protein] + ATP = O-phospho-L-threonyl-[protein] + ADP + H(+)</text>
        <dbReference type="Rhea" id="RHEA:46608"/>
        <dbReference type="Rhea" id="RHEA-COMP:11060"/>
        <dbReference type="Rhea" id="RHEA-COMP:11605"/>
        <dbReference type="ChEBI" id="CHEBI:15378"/>
        <dbReference type="ChEBI" id="CHEBI:30013"/>
        <dbReference type="ChEBI" id="CHEBI:30616"/>
        <dbReference type="ChEBI" id="CHEBI:61977"/>
        <dbReference type="ChEBI" id="CHEBI:456216"/>
        <dbReference type="EC" id="2.7.11.1"/>
    </reaction>
</comment>
<evidence type="ECO:0000256" key="3">
    <source>
        <dbReference type="ARBA" id="ARBA00012513"/>
    </source>
</evidence>
<proteinExistence type="inferred from homology"/>